<name>A0A4R2FK46_9GAMM</name>
<proteinExistence type="predicted"/>
<evidence type="ECO:0000313" key="3">
    <source>
        <dbReference type="Proteomes" id="UP000294832"/>
    </source>
</evidence>
<dbReference type="AlphaFoldDB" id="A0A4R2FK46"/>
<gene>
    <name evidence="2" type="ORF">EDC91_102217</name>
</gene>
<evidence type="ECO:0000256" key="1">
    <source>
        <dbReference type="SAM" id="SignalP"/>
    </source>
</evidence>
<dbReference type="EMBL" id="SLWF01000002">
    <property type="protein sequence ID" value="TCN90300.1"/>
    <property type="molecule type" value="Genomic_DNA"/>
</dbReference>
<keyword evidence="1" id="KW-0732">Signal</keyword>
<accession>A0A4R2FK46</accession>
<dbReference type="OrthoDB" id="6990245at2"/>
<feature type="signal peptide" evidence="1">
    <location>
        <begin position="1"/>
        <end position="21"/>
    </location>
</feature>
<dbReference type="Proteomes" id="UP000294832">
    <property type="component" value="Unassembled WGS sequence"/>
</dbReference>
<reference evidence="2 3" key="1">
    <citation type="submission" date="2019-03" db="EMBL/GenBank/DDBJ databases">
        <title>Freshwater and sediment microbial communities from various areas in North America, analyzing microbe dynamics in response to fracking.</title>
        <authorList>
            <person name="Lamendella R."/>
        </authorList>
    </citation>
    <scope>NUCLEOTIDE SEQUENCE [LARGE SCALE GENOMIC DNA]</scope>
    <source>
        <strain evidence="2 3">74A</strain>
    </source>
</reference>
<comment type="caution">
    <text evidence="2">The sequence shown here is derived from an EMBL/GenBank/DDBJ whole genome shotgun (WGS) entry which is preliminary data.</text>
</comment>
<keyword evidence="3" id="KW-1185">Reference proteome</keyword>
<organism evidence="2 3">
    <name type="scientific">Shewanella fodinae</name>
    <dbReference type="NCBI Taxonomy" id="552357"/>
    <lineage>
        <taxon>Bacteria</taxon>
        <taxon>Pseudomonadati</taxon>
        <taxon>Pseudomonadota</taxon>
        <taxon>Gammaproteobacteria</taxon>
        <taxon>Alteromonadales</taxon>
        <taxon>Shewanellaceae</taxon>
        <taxon>Shewanella</taxon>
    </lineage>
</organism>
<protein>
    <submittedName>
        <fullName evidence="2">Uncharacterized protein</fullName>
    </submittedName>
</protein>
<sequence length="131" mass="14269">MTVKNIVWAALVLASSSSAWAGEAEQAFTGELHQCAAYYQLGSQMVAAMNAPQMAAVGERLKNNAKEAEQLAAKYEAVDATQQAVAKATEQMMQSTGGKGMGALMQQYKDKCQEILNDPQKRLDYWVMAKM</sequence>
<feature type="chain" id="PRO_5020241559" evidence="1">
    <location>
        <begin position="22"/>
        <end position="131"/>
    </location>
</feature>
<evidence type="ECO:0000313" key="2">
    <source>
        <dbReference type="EMBL" id="TCN90300.1"/>
    </source>
</evidence>